<dbReference type="PANTHER" id="PTHR30294:SF29">
    <property type="entry name" value="MULTIDRUG ABC TRANSPORTER PERMEASE YBHS-RELATED"/>
    <property type="match status" value="1"/>
</dbReference>
<evidence type="ECO:0000313" key="11">
    <source>
        <dbReference type="Proteomes" id="UP000198405"/>
    </source>
</evidence>
<dbReference type="PANTHER" id="PTHR30294">
    <property type="entry name" value="MEMBRANE COMPONENT OF ABC TRANSPORTER YHHJ-RELATED"/>
    <property type="match status" value="1"/>
</dbReference>
<dbReference type="InterPro" id="IPR047817">
    <property type="entry name" value="ABC2_TM_bact-type"/>
</dbReference>
<name>A0A238Y701_9BACT</name>
<feature type="transmembrane region" description="Helical" evidence="8">
    <location>
        <begin position="290"/>
        <end position="310"/>
    </location>
</feature>
<keyword evidence="3" id="KW-0813">Transport</keyword>
<keyword evidence="11" id="KW-1185">Reference proteome</keyword>
<evidence type="ECO:0000256" key="8">
    <source>
        <dbReference type="SAM" id="Phobius"/>
    </source>
</evidence>
<feature type="transmembrane region" description="Helical" evidence="8">
    <location>
        <begin position="346"/>
        <end position="367"/>
    </location>
</feature>
<evidence type="ECO:0000256" key="4">
    <source>
        <dbReference type="ARBA" id="ARBA00022475"/>
    </source>
</evidence>
<proteinExistence type="inferred from homology"/>
<comment type="similarity">
    <text evidence="2">Belongs to the ABC-2 integral membrane protein family.</text>
</comment>
<dbReference type="Proteomes" id="UP000198405">
    <property type="component" value="Unassembled WGS sequence"/>
</dbReference>
<feature type="transmembrane region" description="Helical" evidence="8">
    <location>
        <begin position="27"/>
        <end position="47"/>
    </location>
</feature>
<accession>A0A238Y701</accession>
<evidence type="ECO:0000256" key="7">
    <source>
        <dbReference type="ARBA" id="ARBA00023136"/>
    </source>
</evidence>
<dbReference type="Gene3D" id="3.40.1710.10">
    <property type="entry name" value="abc type-2 transporter like domain"/>
    <property type="match status" value="1"/>
</dbReference>
<evidence type="ECO:0000256" key="5">
    <source>
        <dbReference type="ARBA" id="ARBA00022692"/>
    </source>
</evidence>
<keyword evidence="6 8" id="KW-1133">Transmembrane helix</keyword>
<evidence type="ECO:0000256" key="6">
    <source>
        <dbReference type="ARBA" id="ARBA00022989"/>
    </source>
</evidence>
<protein>
    <submittedName>
        <fullName evidence="10">ABC-2 type transport system permease protein/ribosome-dependent ATPase</fullName>
    </submittedName>
</protein>
<evidence type="ECO:0000256" key="1">
    <source>
        <dbReference type="ARBA" id="ARBA00004651"/>
    </source>
</evidence>
<organism evidence="10 11">
    <name type="scientific">Desulfurobacterium atlanticum</name>
    <dbReference type="NCBI Taxonomy" id="240169"/>
    <lineage>
        <taxon>Bacteria</taxon>
        <taxon>Pseudomonadati</taxon>
        <taxon>Aquificota</taxon>
        <taxon>Aquificia</taxon>
        <taxon>Desulfurobacteriales</taxon>
        <taxon>Desulfurobacteriaceae</taxon>
        <taxon>Desulfurobacterium</taxon>
    </lineage>
</organism>
<keyword evidence="7 8" id="KW-0472">Membrane</keyword>
<dbReference type="InterPro" id="IPR051449">
    <property type="entry name" value="ABC-2_transporter_component"/>
</dbReference>
<evidence type="ECO:0000256" key="3">
    <source>
        <dbReference type="ARBA" id="ARBA00022448"/>
    </source>
</evidence>
<dbReference type="AlphaFoldDB" id="A0A238Y701"/>
<evidence type="ECO:0000256" key="2">
    <source>
        <dbReference type="ARBA" id="ARBA00007783"/>
    </source>
</evidence>
<evidence type="ECO:0000259" key="9">
    <source>
        <dbReference type="PROSITE" id="PS51012"/>
    </source>
</evidence>
<dbReference type="InterPro" id="IPR013525">
    <property type="entry name" value="ABC2_TM"/>
</dbReference>
<dbReference type="EMBL" id="FZOB01000002">
    <property type="protein sequence ID" value="SNR66571.1"/>
    <property type="molecule type" value="Genomic_DNA"/>
</dbReference>
<dbReference type="Pfam" id="PF12698">
    <property type="entry name" value="ABC2_membrane_3"/>
    <property type="match status" value="1"/>
</dbReference>
<gene>
    <name evidence="10" type="ORF">SAMN06265340_102148</name>
</gene>
<sequence length="377" mass="43175">MQWGVMNFKKIKTIILKEFKEMLKDKIGALVIFIVPISTMLIFGYGMRLDVDKIPFVVVDRDHSSLSRELIYRLSATKEYFKFVGEVSSEKVIDEMILKDKARFGVVIPENFERDIKRGKNRKILILIDATFPYRGEMAKSYVVAVVNQLNLERIGKLGKVSVPVELKTRYWFNESLKQEYLMAAGTMAIVLFMSPAIVASLLIAKERERGSIYNIYTSSITPLEYLLGKLLYTFCISFINFLIIFLLTLYLFKVPFKGNIFLFVLASSIFIAVSSAFGLFLSTFLRTQVSAFVGSIILTIVPSVLYSGYMTPISAMNKSGLFMAYMIPTFYYMKILKGCFFKNTGFTVIFPYITALSGFFLLFFGLNVKLFKKRER</sequence>
<keyword evidence="5 8" id="KW-0812">Transmembrane</keyword>
<comment type="subcellular location">
    <subcellularLocation>
        <location evidence="1">Cell membrane</location>
        <topology evidence="1">Multi-pass membrane protein</topology>
    </subcellularLocation>
</comment>
<feature type="transmembrane region" description="Helical" evidence="8">
    <location>
        <begin position="231"/>
        <end position="253"/>
    </location>
</feature>
<dbReference type="GO" id="GO:0140359">
    <property type="term" value="F:ABC-type transporter activity"/>
    <property type="evidence" value="ECO:0007669"/>
    <property type="project" value="InterPro"/>
</dbReference>
<keyword evidence="4" id="KW-1003">Cell membrane</keyword>
<evidence type="ECO:0000313" key="10">
    <source>
        <dbReference type="EMBL" id="SNR66571.1"/>
    </source>
</evidence>
<feature type="domain" description="ABC transmembrane type-2" evidence="9">
    <location>
        <begin position="140"/>
        <end position="375"/>
    </location>
</feature>
<reference evidence="11" key="1">
    <citation type="submission" date="2017-06" db="EMBL/GenBank/DDBJ databases">
        <authorList>
            <person name="Varghese N."/>
            <person name="Submissions S."/>
        </authorList>
    </citation>
    <scope>NUCLEOTIDE SEQUENCE [LARGE SCALE GENOMIC DNA]</scope>
    <source>
        <strain evidence="11">DSM 15668</strain>
    </source>
</reference>
<dbReference type="PROSITE" id="PS51012">
    <property type="entry name" value="ABC_TM2"/>
    <property type="match status" value="1"/>
</dbReference>
<feature type="transmembrane region" description="Helical" evidence="8">
    <location>
        <begin position="259"/>
        <end position="283"/>
    </location>
</feature>
<dbReference type="GO" id="GO:0005886">
    <property type="term" value="C:plasma membrane"/>
    <property type="evidence" value="ECO:0007669"/>
    <property type="project" value="UniProtKB-SubCell"/>
</dbReference>
<feature type="transmembrane region" description="Helical" evidence="8">
    <location>
        <begin position="181"/>
        <end position="205"/>
    </location>
</feature>